<dbReference type="InterPro" id="IPR029442">
    <property type="entry name" value="GyrI-like"/>
</dbReference>
<keyword evidence="1" id="KW-0678">Repressor</keyword>
<dbReference type="EMBL" id="JACRTA010000001">
    <property type="protein sequence ID" value="MBC8568042.1"/>
    <property type="molecule type" value="Genomic_DNA"/>
</dbReference>
<evidence type="ECO:0000256" key="1">
    <source>
        <dbReference type="ARBA" id="ARBA00022491"/>
    </source>
</evidence>
<gene>
    <name evidence="6" type="ORF">H8692_04580</name>
</gene>
<dbReference type="PANTHER" id="PTHR30204:SF69">
    <property type="entry name" value="MERR-FAMILY TRANSCRIPTIONAL REGULATOR"/>
    <property type="match status" value="1"/>
</dbReference>
<dbReference type="AlphaFoldDB" id="A0A926E646"/>
<dbReference type="InterPro" id="IPR000551">
    <property type="entry name" value="MerR-type_HTH_dom"/>
</dbReference>
<name>A0A926E646_9FIRM</name>
<evidence type="ECO:0000256" key="3">
    <source>
        <dbReference type="ARBA" id="ARBA00023125"/>
    </source>
</evidence>
<accession>A0A926E646</accession>
<dbReference type="SMART" id="SM00422">
    <property type="entry name" value="HTH_MERR"/>
    <property type="match status" value="1"/>
</dbReference>
<dbReference type="SUPFAM" id="SSF46955">
    <property type="entry name" value="Putative DNA-binding domain"/>
    <property type="match status" value="1"/>
</dbReference>
<evidence type="ECO:0000313" key="6">
    <source>
        <dbReference type="EMBL" id="MBC8568042.1"/>
    </source>
</evidence>
<dbReference type="Gene3D" id="1.10.1660.10">
    <property type="match status" value="1"/>
</dbReference>
<dbReference type="InterPro" id="IPR011256">
    <property type="entry name" value="Reg_factor_effector_dom_sf"/>
</dbReference>
<sequence>MKFNDKIIYSTGEFAAYFGIKKDTLLYYDKINLFRPAGIRSNGYRYYTASQIAPFRTLLSMRELNVPINKLLPYFQNPSAKKLSDLTTSQLTKIDEEISKLTQIQLLLKQLTDSVNEGLNAEYGKVLIVSLSDTYLLYSKQTVTDPETSEEQWADIHNDFIMSSNIPGSSNVGSVLSENDLKNKVYNHINRLFTEGTCHTGRLRKGGTYAVYYHKGLYSHMKHAYSNMFRQINELGYIPVGDAYEEYLIAETASANEEEYVTKITINVKGSCQ</sequence>
<evidence type="ECO:0000256" key="2">
    <source>
        <dbReference type="ARBA" id="ARBA00023015"/>
    </source>
</evidence>
<evidence type="ECO:0000259" key="5">
    <source>
        <dbReference type="PROSITE" id="PS50937"/>
    </source>
</evidence>
<keyword evidence="2" id="KW-0805">Transcription regulation</keyword>
<organism evidence="6 7">
    <name type="scientific">Lentihominibacter hominis</name>
    <dbReference type="NCBI Taxonomy" id="2763645"/>
    <lineage>
        <taxon>Bacteria</taxon>
        <taxon>Bacillati</taxon>
        <taxon>Bacillota</taxon>
        <taxon>Clostridia</taxon>
        <taxon>Peptostreptococcales</taxon>
        <taxon>Anaerovoracaceae</taxon>
        <taxon>Lentihominibacter</taxon>
    </lineage>
</organism>
<keyword evidence="4" id="KW-0804">Transcription</keyword>
<dbReference type="Gene3D" id="3.20.80.10">
    <property type="entry name" value="Regulatory factor, effector binding domain"/>
    <property type="match status" value="1"/>
</dbReference>
<evidence type="ECO:0000313" key="7">
    <source>
        <dbReference type="Proteomes" id="UP000610862"/>
    </source>
</evidence>
<dbReference type="InterPro" id="IPR047057">
    <property type="entry name" value="MerR_fam"/>
</dbReference>
<dbReference type="Pfam" id="PF00376">
    <property type="entry name" value="MerR"/>
    <property type="match status" value="1"/>
</dbReference>
<dbReference type="Pfam" id="PF06445">
    <property type="entry name" value="GyrI-like"/>
    <property type="match status" value="1"/>
</dbReference>
<dbReference type="InterPro" id="IPR009061">
    <property type="entry name" value="DNA-bd_dom_put_sf"/>
</dbReference>
<comment type="caution">
    <text evidence="6">The sequence shown here is derived from an EMBL/GenBank/DDBJ whole genome shotgun (WGS) entry which is preliminary data.</text>
</comment>
<keyword evidence="7" id="KW-1185">Reference proteome</keyword>
<dbReference type="PANTHER" id="PTHR30204">
    <property type="entry name" value="REDOX-CYCLING DRUG-SENSING TRANSCRIPTIONAL ACTIVATOR SOXR"/>
    <property type="match status" value="1"/>
</dbReference>
<dbReference type="RefSeq" id="WP_177267511.1">
    <property type="nucleotide sequence ID" value="NZ_JACRTA010000001.1"/>
</dbReference>
<dbReference type="GO" id="GO:0003700">
    <property type="term" value="F:DNA-binding transcription factor activity"/>
    <property type="evidence" value="ECO:0007669"/>
    <property type="project" value="InterPro"/>
</dbReference>
<keyword evidence="3" id="KW-0238">DNA-binding</keyword>
<dbReference type="PROSITE" id="PS50937">
    <property type="entry name" value="HTH_MERR_2"/>
    <property type="match status" value="1"/>
</dbReference>
<reference evidence="6" key="1">
    <citation type="submission" date="2020-08" db="EMBL/GenBank/DDBJ databases">
        <title>Genome public.</title>
        <authorList>
            <person name="Liu C."/>
            <person name="Sun Q."/>
        </authorList>
    </citation>
    <scope>NUCLEOTIDE SEQUENCE</scope>
    <source>
        <strain evidence="6">NSJ-24</strain>
    </source>
</reference>
<dbReference type="GO" id="GO:0003677">
    <property type="term" value="F:DNA binding"/>
    <property type="evidence" value="ECO:0007669"/>
    <property type="project" value="UniProtKB-KW"/>
</dbReference>
<evidence type="ECO:0000256" key="4">
    <source>
        <dbReference type="ARBA" id="ARBA00023163"/>
    </source>
</evidence>
<protein>
    <submittedName>
        <fullName evidence="6">MerR family transcriptional regulator</fullName>
    </submittedName>
</protein>
<feature type="domain" description="HTH merR-type" evidence="5">
    <location>
        <begin position="8"/>
        <end position="74"/>
    </location>
</feature>
<dbReference type="SUPFAM" id="SSF55136">
    <property type="entry name" value="Probable bacterial effector-binding domain"/>
    <property type="match status" value="1"/>
</dbReference>
<proteinExistence type="predicted"/>
<dbReference type="Proteomes" id="UP000610862">
    <property type="component" value="Unassembled WGS sequence"/>
</dbReference>